<proteinExistence type="predicted"/>
<dbReference type="EMBL" id="GHES01006491">
    <property type="protein sequence ID" value="MPA37050.1"/>
    <property type="molecule type" value="Transcribed_RNA"/>
</dbReference>
<keyword evidence="2" id="KW-0695">RNA-directed DNA polymerase</keyword>
<dbReference type="InterPro" id="IPR002156">
    <property type="entry name" value="RNaseH_domain"/>
</dbReference>
<gene>
    <name evidence="2" type="ORF">Din_006491</name>
</gene>
<evidence type="ECO:0000313" key="2">
    <source>
        <dbReference type="EMBL" id="MPA37050.1"/>
    </source>
</evidence>
<reference evidence="2" key="1">
    <citation type="submission" date="2019-08" db="EMBL/GenBank/DDBJ databases">
        <title>Reference gene set and small RNA set construction with multiple tissues from Davidia involucrata Baill.</title>
        <authorList>
            <person name="Yang H."/>
            <person name="Zhou C."/>
            <person name="Li G."/>
            <person name="Wang J."/>
            <person name="Gao P."/>
            <person name="Wang M."/>
            <person name="Wang R."/>
            <person name="Zhao Y."/>
        </authorList>
    </citation>
    <scope>NUCLEOTIDE SEQUENCE</scope>
    <source>
        <tissue evidence="2">Mixed with DoveR01_LX</tissue>
    </source>
</reference>
<dbReference type="GO" id="GO:0003964">
    <property type="term" value="F:RNA-directed DNA polymerase activity"/>
    <property type="evidence" value="ECO:0007669"/>
    <property type="project" value="UniProtKB-KW"/>
</dbReference>
<dbReference type="AlphaFoldDB" id="A0A5B6YYW4"/>
<accession>A0A5B6YYW4</accession>
<name>A0A5B6YYW4_DAVIN</name>
<dbReference type="Pfam" id="PF13456">
    <property type="entry name" value="RVT_3"/>
    <property type="match status" value="1"/>
</dbReference>
<protein>
    <submittedName>
        <fullName evidence="2">Putative Reverse transcriptase-like</fullName>
    </submittedName>
</protein>
<keyword evidence="2" id="KW-0808">Transferase</keyword>
<dbReference type="GO" id="GO:0003676">
    <property type="term" value="F:nucleic acid binding"/>
    <property type="evidence" value="ECO:0007669"/>
    <property type="project" value="InterPro"/>
</dbReference>
<dbReference type="GO" id="GO:0004523">
    <property type="term" value="F:RNA-DNA hybrid ribonuclease activity"/>
    <property type="evidence" value="ECO:0007669"/>
    <property type="project" value="InterPro"/>
</dbReference>
<organism evidence="2">
    <name type="scientific">Davidia involucrata</name>
    <name type="common">Dove tree</name>
    <dbReference type="NCBI Taxonomy" id="16924"/>
    <lineage>
        <taxon>Eukaryota</taxon>
        <taxon>Viridiplantae</taxon>
        <taxon>Streptophyta</taxon>
        <taxon>Embryophyta</taxon>
        <taxon>Tracheophyta</taxon>
        <taxon>Spermatophyta</taxon>
        <taxon>Magnoliopsida</taxon>
        <taxon>eudicotyledons</taxon>
        <taxon>Gunneridae</taxon>
        <taxon>Pentapetalae</taxon>
        <taxon>asterids</taxon>
        <taxon>Cornales</taxon>
        <taxon>Nyssaceae</taxon>
        <taxon>Davidia</taxon>
    </lineage>
</organism>
<keyword evidence="2" id="KW-0548">Nucleotidyltransferase</keyword>
<feature type="domain" description="RNase H type-1" evidence="1">
    <location>
        <begin position="71"/>
        <end position="161"/>
    </location>
</feature>
<evidence type="ECO:0000259" key="1">
    <source>
        <dbReference type="Pfam" id="PF13456"/>
    </source>
</evidence>
<sequence length="163" mass="18099">MITTLVLICRNSNEAIFEQLIRSPADDVARFDHSFLLDYLAAQCPNIGVGFSNSQVRSGCRGCWFGYGYPECDGQFIGGFARKLQFMVDVDLLEALAALHAVCFAFDIGLREIILEGDSLRKVNGICSSDEDLSTTDLVRADVKATLGFFLYNSCIFVKRDRC</sequence>